<keyword evidence="3" id="KW-0732">Signal</keyword>
<dbReference type="EMBL" id="QQNB01000001">
    <property type="protein sequence ID" value="RDE06183.1"/>
    <property type="molecule type" value="Genomic_DNA"/>
</dbReference>
<keyword evidence="1" id="KW-0378">Hydrolase</keyword>
<dbReference type="SUPFAM" id="SSF82171">
    <property type="entry name" value="DPP6 N-terminal domain-like"/>
    <property type="match status" value="1"/>
</dbReference>
<evidence type="ECO:0000313" key="5">
    <source>
        <dbReference type="EMBL" id="RDE06183.1"/>
    </source>
</evidence>
<gene>
    <name evidence="5" type="ORF">DVW87_00090</name>
</gene>
<dbReference type="InterPro" id="IPR029058">
    <property type="entry name" value="AB_hydrolase_fold"/>
</dbReference>
<evidence type="ECO:0000313" key="6">
    <source>
        <dbReference type="Proteomes" id="UP000253918"/>
    </source>
</evidence>
<keyword evidence="2" id="KW-0720">Serine protease</keyword>
<dbReference type="PANTHER" id="PTHR42776:SF27">
    <property type="entry name" value="DIPEPTIDYL PEPTIDASE FAMILY MEMBER 6"/>
    <property type="match status" value="1"/>
</dbReference>
<feature type="domain" description="Peptidase S9 prolyl oligopeptidase catalytic" evidence="4">
    <location>
        <begin position="431"/>
        <end position="631"/>
    </location>
</feature>
<dbReference type="AlphaFoldDB" id="A0A369VVR5"/>
<evidence type="ECO:0000256" key="1">
    <source>
        <dbReference type="ARBA" id="ARBA00022801"/>
    </source>
</evidence>
<accession>A0A369VVR5</accession>
<organism evidence="5 6">
    <name type="scientific">Sphingomonas aracearum</name>
    <dbReference type="NCBI Taxonomy" id="2283317"/>
    <lineage>
        <taxon>Bacteria</taxon>
        <taxon>Pseudomonadati</taxon>
        <taxon>Pseudomonadota</taxon>
        <taxon>Alphaproteobacteria</taxon>
        <taxon>Sphingomonadales</taxon>
        <taxon>Sphingomonadaceae</taxon>
        <taxon>Sphingomonas</taxon>
    </lineage>
</organism>
<dbReference type="InterPro" id="IPR011042">
    <property type="entry name" value="6-blade_b-propeller_TolB-like"/>
</dbReference>
<evidence type="ECO:0000259" key="4">
    <source>
        <dbReference type="Pfam" id="PF00326"/>
    </source>
</evidence>
<name>A0A369VVR5_9SPHN</name>
<feature type="signal peptide" evidence="3">
    <location>
        <begin position="1"/>
        <end position="18"/>
    </location>
</feature>
<keyword evidence="6" id="KW-1185">Reference proteome</keyword>
<dbReference type="Gene3D" id="2.120.10.30">
    <property type="entry name" value="TolB, C-terminal domain"/>
    <property type="match status" value="2"/>
</dbReference>
<dbReference type="SUPFAM" id="SSF53474">
    <property type="entry name" value="alpha/beta-Hydrolases"/>
    <property type="match status" value="1"/>
</dbReference>
<comment type="caution">
    <text evidence="5">The sequence shown here is derived from an EMBL/GenBank/DDBJ whole genome shotgun (WGS) entry which is preliminary data.</text>
</comment>
<sequence length="632" mass="66761">MRVLLAALLVSTAAPALAQSVHQYGALAISPAGDRIATLEAGAGQEGHARVTVRAVQGGAVLRTIDPCATCTYSAPTFGRGGVLAFLARDRTAGTVQLMVDDGRRARAVATVSGIAQTPRFSPDGKRIALLVTIGARKEAGAVQAGVRQVGEIGEQNDEQRLAVFDLSAGPVAAAAVKPVSPAGRYIYEYDWTPDGRGFVVTSALGNGDANWWVATLDAVDAQTGAVRQIARPKTQANHPRVSPDGRTVAYVGGLMSDFGSIGGDVFTVPFAGGTPRNMTEGRPLTTTGLQWKAGGIVGTTLKGDRAGLFSLASNQPEGVTWSAPMSFAAGDGKAVYSDDGRTVAFVAQDWEHAPAIYAGPASGPQKITRDNDAVPSVVKAQSITWRSDGYDVQGWLLGPRAPTAGKHPMIVNVHGGPASATTPQFASGALKPMIDGGYYIFLPNPRGSYGQGEAFTAANKRDFGGGDLRDILAGVDAAEKAAPIDDARLGLTGGSYGGFMAMWANTRTNRFKAIVAGAGLSNWVSYYGTNGINQWMLPFFGKSVYDDYKAYEDVSAVYHARTAKTPTLIYVGERDIEVPPTQSVEWWNALKANGVETSLVIYPDEGHGIRDPEHAADLQRRVMAWWAKYLR</sequence>
<reference evidence="5 6" key="1">
    <citation type="submission" date="2018-07" db="EMBL/GenBank/DDBJ databases">
        <title>a novel species of Sphingomonas isolated from the rhizosphere soil of Araceae plant.</title>
        <authorList>
            <person name="Zhiyong W."/>
            <person name="Qinglan Z."/>
            <person name="Zhiwei F."/>
            <person name="Ding X."/>
            <person name="Gejiao W."/>
            <person name="Shixue Z."/>
        </authorList>
    </citation>
    <scope>NUCLEOTIDE SEQUENCE [LARGE SCALE GENOMIC DNA]</scope>
    <source>
        <strain evidence="5 6">WZY 27</strain>
    </source>
</reference>
<feature type="chain" id="PRO_5016769148" evidence="3">
    <location>
        <begin position="19"/>
        <end position="632"/>
    </location>
</feature>
<evidence type="ECO:0000256" key="2">
    <source>
        <dbReference type="ARBA" id="ARBA00022825"/>
    </source>
</evidence>
<protein>
    <submittedName>
        <fullName evidence="5">S9 family peptidase</fullName>
    </submittedName>
</protein>
<dbReference type="Proteomes" id="UP000253918">
    <property type="component" value="Unassembled WGS sequence"/>
</dbReference>
<dbReference type="InterPro" id="IPR011659">
    <property type="entry name" value="WD40"/>
</dbReference>
<dbReference type="GO" id="GO:0006508">
    <property type="term" value="P:proteolysis"/>
    <property type="evidence" value="ECO:0007669"/>
    <property type="project" value="InterPro"/>
</dbReference>
<dbReference type="InterPro" id="IPR001375">
    <property type="entry name" value="Peptidase_S9_cat"/>
</dbReference>
<dbReference type="GO" id="GO:0004252">
    <property type="term" value="F:serine-type endopeptidase activity"/>
    <property type="evidence" value="ECO:0007669"/>
    <property type="project" value="TreeGrafter"/>
</dbReference>
<keyword evidence="2" id="KW-0645">Protease</keyword>
<dbReference type="OrthoDB" id="9812921at2"/>
<dbReference type="Gene3D" id="3.40.50.1820">
    <property type="entry name" value="alpha/beta hydrolase"/>
    <property type="match status" value="1"/>
</dbReference>
<dbReference type="Pfam" id="PF00326">
    <property type="entry name" value="Peptidase_S9"/>
    <property type="match status" value="1"/>
</dbReference>
<proteinExistence type="predicted"/>
<dbReference type="RefSeq" id="WP_114685765.1">
    <property type="nucleotide sequence ID" value="NZ_QQNB01000001.1"/>
</dbReference>
<dbReference type="PANTHER" id="PTHR42776">
    <property type="entry name" value="SERINE PEPTIDASE S9 FAMILY MEMBER"/>
    <property type="match status" value="1"/>
</dbReference>
<evidence type="ECO:0000256" key="3">
    <source>
        <dbReference type="SAM" id="SignalP"/>
    </source>
</evidence>
<dbReference type="Pfam" id="PF07676">
    <property type="entry name" value="PD40"/>
    <property type="match status" value="1"/>
</dbReference>